<gene>
    <name evidence="1" type="ORF">QN277_024060</name>
</gene>
<dbReference type="AlphaFoldDB" id="A0AAE1JCW0"/>
<name>A0AAE1JCW0_9FABA</name>
<dbReference type="PANTHER" id="PTHR43358">
    <property type="entry name" value="ALPHA/BETA-HYDROLASE"/>
    <property type="match status" value="1"/>
</dbReference>
<sequence length="98" mass="11297">MRKAIQKKAKFDTTYLKTTKVGKCCFVPAVLGHAIDDDFIRPHHSGHIFEAYMIPNHVDVKIALELKKELIDNSLLDVSQSDLEANPFQRRKCRNMKE</sequence>
<keyword evidence="2" id="KW-1185">Reference proteome</keyword>
<dbReference type="PANTHER" id="PTHR43358:SF4">
    <property type="entry name" value="ALPHA_BETA HYDROLASE FOLD-1 DOMAIN-CONTAINING PROTEIN"/>
    <property type="match status" value="1"/>
</dbReference>
<evidence type="ECO:0000313" key="2">
    <source>
        <dbReference type="Proteomes" id="UP001293593"/>
    </source>
</evidence>
<proteinExistence type="predicted"/>
<organism evidence="1 2">
    <name type="scientific">Acacia crassicarpa</name>
    <name type="common">northern wattle</name>
    <dbReference type="NCBI Taxonomy" id="499986"/>
    <lineage>
        <taxon>Eukaryota</taxon>
        <taxon>Viridiplantae</taxon>
        <taxon>Streptophyta</taxon>
        <taxon>Embryophyta</taxon>
        <taxon>Tracheophyta</taxon>
        <taxon>Spermatophyta</taxon>
        <taxon>Magnoliopsida</taxon>
        <taxon>eudicotyledons</taxon>
        <taxon>Gunneridae</taxon>
        <taxon>Pentapetalae</taxon>
        <taxon>rosids</taxon>
        <taxon>fabids</taxon>
        <taxon>Fabales</taxon>
        <taxon>Fabaceae</taxon>
        <taxon>Caesalpinioideae</taxon>
        <taxon>mimosoid clade</taxon>
        <taxon>Acacieae</taxon>
        <taxon>Acacia</taxon>
    </lineage>
</organism>
<dbReference type="Proteomes" id="UP001293593">
    <property type="component" value="Unassembled WGS sequence"/>
</dbReference>
<reference evidence="1" key="1">
    <citation type="submission" date="2023-10" db="EMBL/GenBank/DDBJ databases">
        <title>Chromosome-level genome of the transformable northern wattle, Acacia crassicarpa.</title>
        <authorList>
            <person name="Massaro I."/>
            <person name="Sinha N.R."/>
            <person name="Poethig S."/>
            <person name="Leichty A.R."/>
        </authorList>
    </citation>
    <scope>NUCLEOTIDE SEQUENCE</scope>
    <source>
        <strain evidence="1">Acra3RX</strain>
        <tissue evidence="1">Leaf</tissue>
    </source>
</reference>
<accession>A0AAE1JCW0</accession>
<evidence type="ECO:0000313" key="1">
    <source>
        <dbReference type="EMBL" id="KAK4267258.1"/>
    </source>
</evidence>
<dbReference type="EMBL" id="JAWXYG010000007">
    <property type="protein sequence ID" value="KAK4267258.1"/>
    <property type="molecule type" value="Genomic_DNA"/>
</dbReference>
<dbReference type="InterPro" id="IPR052920">
    <property type="entry name" value="DNA-binding_regulatory"/>
</dbReference>
<protein>
    <submittedName>
        <fullName evidence="1">Uncharacterized protein</fullName>
    </submittedName>
</protein>
<comment type="caution">
    <text evidence="1">The sequence shown here is derived from an EMBL/GenBank/DDBJ whole genome shotgun (WGS) entry which is preliminary data.</text>
</comment>